<name>A0ACC2H883_DALPE</name>
<dbReference type="Proteomes" id="UP001157502">
    <property type="component" value="Chromosome 5"/>
</dbReference>
<gene>
    <name evidence="1" type="ORF">DPEC_G00066310</name>
</gene>
<dbReference type="EMBL" id="CM055732">
    <property type="protein sequence ID" value="KAJ8012209.1"/>
    <property type="molecule type" value="Genomic_DNA"/>
</dbReference>
<sequence length="355" mass="39006">MKRRGMSPSGYNRSETSTPDLSTTHTATARQRRQASSRKTTIPTLYVTEPQGANRARAAENKWVEVEETIEYKVNKSPRPPRRRGVSPAGVERVNTPSTTRPRRSLNPNANNSNNKLVALPGAQSWDDDGVAEAGSGMASALSVENCEDSTVLSPHEYEEDEAWLEDQPEAVVEEPDDDDDDDIETLSAQKMEPKILTEGGRVLALEDLEDYIPREGETFGTSSTHTSPDERPCEISVLQREIGGSAVGQPVLLNLGRPVVVPPEGARPGLFSRFRQHFSGSMFSSATSHNPKEAQSRREIPIQVSHAKLQVKPSYCSEVPTVRGGQQSYKTKVFTSVGEPVTLQISKKNPFPNQ</sequence>
<keyword evidence="2" id="KW-1185">Reference proteome</keyword>
<evidence type="ECO:0000313" key="1">
    <source>
        <dbReference type="EMBL" id="KAJ8012209.1"/>
    </source>
</evidence>
<proteinExistence type="predicted"/>
<comment type="caution">
    <text evidence="1">The sequence shown here is derived from an EMBL/GenBank/DDBJ whole genome shotgun (WGS) entry which is preliminary data.</text>
</comment>
<evidence type="ECO:0000313" key="2">
    <source>
        <dbReference type="Proteomes" id="UP001157502"/>
    </source>
</evidence>
<accession>A0ACC2H883</accession>
<protein>
    <submittedName>
        <fullName evidence="1">Uncharacterized protein</fullName>
    </submittedName>
</protein>
<reference evidence="1" key="1">
    <citation type="submission" date="2021-05" db="EMBL/GenBank/DDBJ databases">
        <authorList>
            <person name="Pan Q."/>
            <person name="Jouanno E."/>
            <person name="Zahm M."/>
            <person name="Klopp C."/>
            <person name="Cabau C."/>
            <person name="Louis A."/>
            <person name="Berthelot C."/>
            <person name="Parey E."/>
            <person name="Roest Crollius H."/>
            <person name="Montfort J."/>
            <person name="Robinson-Rechavi M."/>
            <person name="Bouchez O."/>
            <person name="Lampietro C."/>
            <person name="Lopez Roques C."/>
            <person name="Donnadieu C."/>
            <person name="Postlethwait J."/>
            <person name="Bobe J."/>
            <person name="Dillon D."/>
            <person name="Chandos A."/>
            <person name="von Hippel F."/>
            <person name="Guiguen Y."/>
        </authorList>
    </citation>
    <scope>NUCLEOTIDE SEQUENCE</scope>
    <source>
        <strain evidence="1">YG-Jan2019</strain>
    </source>
</reference>
<organism evidence="1 2">
    <name type="scientific">Dallia pectoralis</name>
    <name type="common">Alaska blackfish</name>
    <dbReference type="NCBI Taxonomy" id="75939"/>
    <lineage>
        <taxon>Eukaryota</taxon>
        <taxon>Metazoa</taxon>
        <taxon>Chordata</taxon>
        <taxon>Craniata</taxon>
        <taxon>Vertebrata</taxon>
        <taxon>Euteleostomi</taxon>
        <taxon>Actinopterygii</taxon>
        <taxon>Neopterygii</taxon>
        <taxon>Teleostei</taxon>
        <taxon>Protacanthopterygii</taxon>
        <taxon>Esociformes</taxon>
        <taxon>Umbridae</taxon>
        <taxon>Dallia</taxon>
    </lineage>
</organism>